<proteinExistence type="predicted"/>
<dbReference type="EMBL" id="REGN01002609">
    <property type="protein sequence ID" value="RNA27043.1"/>
    <property type="molecule type" value="Genomic_DNA"/>
</dbReference>
<reference evidence="2 3" key="1">
    <citation type="journal article" date="2018" name="Sci. Rep.">
        <title>Genomic signatures of local adaptation to the degree of environmental predictability in rotifers.</title>
        <authorList>
            <person name="Franch-Gras L."/>
            <person name="Hahn C."/>
            <person name="Garcia-Roger E.M."/>
            <person name="Carmona M.J."/>
            <person name="Serra M."/>
            <person name="Gomez A."/>
        </authorList>
    </citation>
    <scope>NUCLEOTIDE SEQUENCE [LARGE SCALE GENOMIC DNA]</scope>
    <source>
        <strain evidence="2">HYR1</strain>
    </source>
</reference>
<keyword evidence="3" id="KW-1185">Reference proteome</keyword>
<sequence>MFTILKNSILKKNIFFPKFIYITFSTTIVVVGVVVVVEKVVVDVVVVVVVGTGSLITSTIVSGTANSRPFALIASHE</sequence>
<feature type="transmembrane region" description="Helical" evidence="1">
    <location>
        <begin position="44"/>
        <end position="65"/>
    </location>
</feature>
<evidence type="ECO:0000256" key="1">
    <source>
        <dbReference type="SAM" id="Phobius"/>
    </source>
</evidence>
<gene>
    <name evidence="2" type="ORF">BpHYR1_023642</name>
</gene>
<dbReference type="Proteomes" id="UP000276133">
    <property type="component" value="Unassembled WGS sequence"/>
</dbReference>
<protein>
    <submittedName>
        <fullName evidence="2">Uncharacterized protein</fullName>
    </submittedName>
</protein>
<keyword evidence="1" id="KW-0472">Membrane</keyword>
<organism evidence="2 3">
    <name type="scientific">Brachionus plicatilis</name>
    <name type="common">Marine rotifer</name>
    <name type="synonym">Brachionus muelleri</name>
    <dbReference type="NCBI Taxonomy" id="10195"/>
    <lineage>
        <taxon>Eukaryota</taxon>
        <taxon>Metazoa</taxon>
        <taxon>Spiralia</taxon>
        <taxon>Gnathifera</taxon>
        <taxon>Rotifera</taxon>
        <taxon>Eurotatoria</taxon>
        <taxon>Monogononta</taxon>
        <taxon>Pseudotrocha</taxon>
        <taxon>Ploima</taxon>
        <taxon>Brachionidae</taxon>
        <taxon>Brachionus</taxon>
    </lineage>
</organism>
<keyword evidence="1" id="KW-1133">Transmembrane helix</keyword>
<name>A0A3M7RU06_BRAPC</name>
<evidence type="ECO:0000313" key="2">
    <source>
        <dbReference type="EMBL" id="RNA27043.1"/>
    </source>
</evidence>
<evidence type="ECO:0000313" key="3">
    <source>
        <dbReference type="Proteomes" id="UP000276133"/>
    </source>
</evidence>
<keyword evidence="1" id="KW-0812">Transmembrane</keyword>
<comment type="caution">
    <text evidence="2">The sequence shown here is derived from an EMBL/GenBank/DDBJ whole genome shotgun (WGS) entry which is preliminary data.</text>
</comment>
<dbReference type="AlphaFoldDB" id="A0A3M7RU06"/>
<feature type="transmembrane region" description="Helical" evidence="1">
    <location>
        <begin position="20"/>
        <end position="38"/>
    </location>
</feature>
<accession>A0A3M7RU06</accession>